<keyword evidence="1 4" id="KW-0732">Signal</keyword>
<feature type="signal peptide" evidence="4">
    <location>
        <begin position="1"/>
        <end position="20"/>
    </location>
</feature>
<dbReference type="Pfam" id="PF13927">
    <property type="entry name" value="Ig_3"/>
    <property type="match status" value="1"/>
</dbReference>
<dbReference type="OrthoDB" id="6127080at2759"/>
<dbReference type="GO" id="GO:0007156">
    <property type="term" value="P:homophilic cell adhesion via plasma membrane adhesion molecules"/>
    <property type="evidence" value="ECO:0007669"/>
    <property type="project" value="TreeGrafter"/>
</dbReference>
<dbReference type="GeneID" id="125178474"/>
<dbReference type="SMART" id="SM00409">
    <property type="entry name" value="IG"/>
    <property type="match status" value="1"/>
</dbReference>
<dbReference type="RefSeq" id="XP_047738219.1">
    <property type="nucleotide sequence ID" value="XM_047882263.1"/>
</dbReference>
<dbReference type="Gene3D" id="2.60.40.10">
    <property type="entry name" value="Immunoglobulins"/>
    <property type="match status" value="1"/>
</dbReference>
<dbReference type="OMA" id="FRTDYAM"/>
<evidence type="ECO:0000313" key="7">
    <source>
        <dbReference type="RefSeq" id="XP_047738219.1"/>
    </source>
</evidence>
<dbReference type="GO" id="GO:0043025">
    <property type="term" value="C:neuronal cell body"/>
    <property type="evidence" value="ECO:0007669"/>
    <property type="project" value="TreeGrafter"/>
</dbReference>
<dbReference type="GO" id="GO:0030424">
    <property type="term" value="C:axon"/>
    <property type="evidence" value="ECO:0007669"/>
    <property type="project" value="TreeGrafter"/>
</dbReference>
<evidence type="ECO:0000313" key="6">
    <source>
        <dbReference type="Proteomes" id="UP000694843"/>
    </source>
</evidence>
<dbReference type="InterPro" id="IPR003598">
    <property type="entry name" value="Ig_sub2"/>
</dbReference>
<proteinExistence type="predicted"/>
<evidence type="ECO:0000256" key="4">
    <source>
        <dbReference type="SAM" id="SignalP"/>
    </source>
</evidence>
<dbReference type="Proteomes" id="UP000694843">
    <property type="component" value="Unplaced"/>
</dbReference>
<dbReference type="SMART" id="SM00408">
    <property type="entry name" value="IGc2"/>
    <property type="match status" value="1"/>
</dbReference>
<dbReference type="CDD" id="cd00096">
    <property type="entry name" value="Ig"/>
    <property type="match status" value="1"/>
</dbReference>
<dbReference type="PANTHER" id="PTHR45080">
    <property type="entry name" value="CONTACTIN 5"/>
    <property type="match status" value="1"/>
</dbReference>
<dbReference type="GO" id="GO:0005886">
    <property type="term" value="C:plasma membrane"/>
    <property type="evidence" value="ECO:0007669"/>
    <property type="project" value="TreeGrafter"/>
</dbReference>
<feature type="domain" description="Ig-like" evidence="5">
    <location>
        <begin position="40"/>
        <end position="155"/>
    </location>
</feature>
<dbReference type="InterPro" id="IPR007110">
    <property type="entry name" value="Ig-like_dom"/>
</dbReference>
<dbReference type="InterPro" id="IPR036179">
    <property type="entry name" value="Ig-like_dom_sf"/>
</dbReference>
<evidence type="ECO:0000256" key="2">
    <source>
        <dbReference type="ARBA" id="ARBA00023157"/>
    </source>
</evidence>
<dbReference type="KEGG" id="hazt:125178474"/>
<reference evidence="7" key="1">
    <citation type="submission" date="2025-08" db="UniProtKB">
        <authorList>
            <consortium name="RefSeq"/>
        </authorList>
    </citation>
    <scope>IDENTIFICATION</scope>
    <source>
        <tissue evidence="7">Whole organism</tissue>
    </source>
</reference>
<dbReference type="InterPro" id="IPR013783">
    <property type="entry name" value="Ig-like_fold"/>
</dbReference>
<dbReference type="GO" id="GO:0050808">
    <property type="term" value="P:synapse organization"/>
    <property type="evidence" value="ECO:0007669"/>
    <property type="project" value="TreeGrafter"/>
</dbReference>
<organism evidence="6 7">
    <name type="scientific">Hyalella azteca</name>
    <name type="common">Amphipod</name>
    <dbReference type="NCBI Taxonomy" id="294128"/>
    <lineage>
        <taxon>Eukaryota</taxon>
        <taxon>Metazoa</taxon>
        <taxon>Ecdysozoa</taxon>
        <taxon>Arthropoda</taxon>
        <taxon>Crustacea</taxon>
        <taxon>Multicrustacea</taxon>
        <taxon>Malacostraca</taxon>
        <taxon>Eumalacostraca</taxon>
        <taxon>Peracarida</taxon>
        <taxon>Amphipoda</taxon>
        <taxon>Senticaudata</taxon>
        <taxon>Talitrida</taxon>
        <taxon>Talitroidea</taxon>
        <taxon>Hyalellidae</taxon>
        <taxon>Hyalella</taxon>
    </lineage>
</organism>
<dbReference type="PROSITE" id="PS50835">
    <property type="entry name" value="IG_LIKE"/>
    <property type="match status" value="1"/>
</dbReference>
<dbReference type="InterPro" id="IPR050958">
    <property type="entry name" value="Cell_Adh-Cytoskel_Orgn"/>
</dbReference>
<keyword evidence="6" id="KW-1185">Reference proteome</keyword>
<evidence type="ECO:0000256" key="3">
    <source>
        <dbReference type="ARBA" id="ARBA00023319"/>
    </source>
</evidence>
<gene>
    <name evidence="7" type="primary">LOC125178474</name>
</gene>
<dbReference type="PANTHER" id="PTHR45080:SF8">
    <property type="entry name" value="IG-LIKE DOMAIN-CONTAINING PROTEIN"/>
    <property type="match status" value="1"/>
</dbReference>
<evidence type="ECO:0000256" key="1">
    <source>
        <dbReference type="ARBA" id="ARBA00022729"/>
    </source>
</evidence>
<feature type="chain" id="PRO_5036856961" evidence="4">
    <location>
        <begin position="21"/>
        <end position="157"/>
    </location>
</feature>
<dbReference type="SUPFAM" id="SSF48726">
    <property type="entry name" value="Immunoglobulin"/>
    <property type="match status" value="1"/>
</dbReference>
<keyword evidence="2" id="KW-1015">Disulfide bond</keyword>
<sequence>MRVWAAVVVMAVLVWGVGEAQRRGGGRRGGRRGNRLRGLPRVTNEASTAYYDHKDAAKITWWSHFETEYILGRKIVFMCTATGDPVPHITWYKNGIELYAHSFLQLHEYDEDPKSIKSKMEIDPATQMDAGYYECQANNKYAVDSKGFMADYSLEFE</sequence>
<dbReference type="InterPro" id="IPR003599">
    <property type="entry name" value="Ig_sub"/>
</dbReference>
<name>A0A979FMF0_HYAAZ</name>
<accession>A0A979FMF0</accession>
<dbReference type="AlphaFoldDB" id="A0A979FMF0"/>
<protein>
    <submittedName>
        <fullName evidence="7">Immunoglobulin domain-containing protein oig-4-like</fullName>
    </submittedName>
</protein>
<keyword evidence="3" id="KW-0393">Immunoglobulin domain</keyword>
<dbReference type="GO" id="GO:0008046">
    <property type="term" value="F:axon guidance receptor activity"/>
    <property type="evidence" value="ECO:0007669"/>
    <property type="project" value="TreeGrafter"/>
</dbReference>
<evidence type="ECO:0000259" key="5">
    <source>
        <dbReference type="PROSITE" id="PS50835"/>
    </source>
</evidence>